<gene>
    <name evidence="2" type="ORF">FB45DRAFT_1121468</name>
</gene>
<evidence type="ECO:0000313" key="2">
    <source>
        <dbReference type="EMBL" id="KAJ7610420.1"/>
    </source>
</evidence>
<dbReference type="AlphaFoldDB" id="A0AAD7B568"/>
<protein>
    <submittedName>
        <fullName evidence="2">Uncharacterized protein</fullName>
    </submittedName>
</protein>
<feature type="region of interest" description="Disordered" evidence="1">
    <location>
        <begin position="41"/>
        <end position="69"/>
    </location>
</feature>
<sequence>MAAIETVSVPFRSTQMFSESSRFGIRGSHFTNVSGDINIHPPVQGSPGSPPLNNRCPMPPSMAEGEDDDYSDCESYCTQLLRRGRGYPLYVPEPRSNLPAEYQRCGVSIGDVGRITDDGVFDFFFNIYLPSSHPINSVGVPDKFNPLELYEAVDLTRLHSSKKYVSTLLPLCGVSIRDVLRGLEFDCNGPTGAVLALPFGSQIVKLENLAAILEYIRQNAASWYEYVRSPTGRGRPLSNGALYLITGWEKTRVWGMASFRDLATHSYPFGALFEPDIDAIPGAEHCNYSWTASGSAETKSLEPINFSVGEYTPLNQTVFVQGFSISLGTTIWEKF</sequence>
<evidence type="ECO:0000313" key="3">
    <source>
        <dbReference type="Proteomes" id="UP001221142"/>
    </source>
</evidence>
<comment type="caution">
    <text evidence="2">The sequence shown here is derived from an EMBL/GenBank/DDBJ whole genome shotgun (WGS) entry which is preliminary data.</text>
</comment>
<evidence type="ECO:0000256" key="1">
    <source>
        <dbReference type="SAM" id="MobiDB-lite"/>
    </source>
</evidence>
<keyword evidence="3" id="KW-1185">Reference proteome</keyword>
<organism evidence="2 3">
    <name type="scientific">Roridomyces roridus</name>
    <dbReference type="NCBI Taxonomy" id="1738132"/>
    <lineage>
        <taxon>Eukaryota</taxon>
        <taxon>Fungi</taxon>
        <taxon>Dikarya</taxon>
        <taxon>Basidiomycota</taxon>
        <taxon>Agaricomycotina</taxon>
        <taxon>Agaricomycetes</taxon>
        <taxon>Agaricomycetidae</taxon>
        <taxon>Agaricales</taxon>
        <taxon>Marasmiineae</taxon>
        <taxon>Mycenaceae</taxon>
        <taxon>Roridomyces</taxon>
    </lineage>
</organism>
<name>A0AAD7B568_9AGAR</name>
<dbReference type="Proteomes" id="UP001221142">
    <property type="component" value="Unassembled WGS sequence"/>
</dbReference>
<dbReference type="EMBL" id="JARKIF010000035">
    <property type="protein sequence ID" value="KAJ7610420.1"/>
    <property type="molecule type" value="Genomic_DNA"/>
</dbReference>
<proteinExistence type="predicted"/>
<accession>A0AAD7B568</accession>
<reference evidence="2" key="1">
    <citation type="submission" date="2023-03" db="EMBL/GenBank/DDBJ databases">
        <title>Massive genome expansion in bonnet fungi (Mycena s.s.) driven by repeated elements and novel gene families across ecological guilds.</title>
        <authorList>
            <consortium name="Lawrence Berkeley National Laboratory"/>
            <person name="Harder C.B."/>
            <person name="Miyauchi S."/>
            <person name="Viragh M."/>
            <person name="Kuo A."/>
            <person name="Thoen E."/>
            <person name="Andreopoulos B."/>
            <person name="Lu D."/>
            <person name="Skrede I."/>
            <person name="Drula E."/>
            <person name="Henrissat B."/>
            <person name="Morin E."/>
            <person name="Kohler A."/>
            <person name="Barry K."/>
            <person name="LaButti K."/>
            <person name="Morin E."/>
            <person name="Salamov A."/>
            <person name="Lipzen A."/>
            <person name="Mereny Z."/>
            <person name="Hegedus B."/>
            <person name="Baldrian P."/>
            <person name="Stursova M."/>
            <person name="Weitz H."/>
            <person name="Taylor A."/>
            <person name="Grigoriev I.V."/>
            <person name="Nagy L.G."/>
            <person name="Martin F."/>
            <person name="Kauserud H."/>
        </authorList>
    </citation>
    <scope>NUCLEOTIDE SEQUENCE</scope>
    <source>
        <strain evidence="2">9284</strain>
    </source>
</reference>